<evidence type="ECO:0000313" key="7">
    <source>
        <dbReference type="EMBL" id="PCI22322.1"/>
    </source>
</evidence>
<evidence type="ECO:0000256" key="1">
    <source>
        <dbReference type="ARBA" id="ARBA00008080"/>
    </source>
</evidence>
<dbReference type="GO" id="GO:0006412">
    <property type="term" value="P:translation"/>
    <property type="evidence" value="ECO:0007669"/>
    <property type="project" value="InterPro"/>
</dbReference>
<dbReference type="InterPro" id="IPR001892">
    <property type="entry name" value="Ribosomal_uS13"/>
</dbReference>
<feature type="region of interest" description="Disordered" evidence="6">
    <location>
        <begin position="86"/>
        <end position="116"/>
    </location>
</feature>
<dbReference type="Proteomes" id="UP000218113">
    <property type="component" value="Unassembled WGS sequence"/>
</dbReference>
<dbReference type="PROSITE" id="PS50159">
    <property type="entry name" value="RIBOSOMAL_S13_2"/>
    <property type="match status" value="1"/>
</dbReference>
<dbReference type="PIRSF" id="PIRSF002134">
    <property type="entry name" value="Ribosomal_S13"/>
    <property type="match status" value="1"/>
</dbReference>
<comment type="similarity">
    <text evidence="1 5">Belongs to the universal ribosomal protein uS13 family.</text>
</comment>
<name>A0A2A4SM63_9DELT</name>
<comment type="caution">
    <text evidence="7">The sequence shown here is derived from an EMBL/GenBank/DDBJ whole genome shotgun (WGS) entry which is preliminary data.</text>
</comment>
<evidence type="ECO:0000256" key="3">
    <source>
        <dbReference type="ARBA" id="ARBA00023274"/>
    </source>
</evidence>
<accession>A0A2A4SM63</accession>
<keyword evidence="3 5" id="KW-0687">Ribonucleoprotein</keyword>
<evidence type="ECO:0000256" key="6">
    <source>
        <dbReference type="SAM" id="MobiDB-lite"/>
    </source>
</evidence>
<gene>
    <name evidence="7" type="primary">rpsM</name>
    <name evidence="7" type="ORF">COB67_13460</name>
</gene>
<dbReference type="EMBL" id="NVSR01000163">
    <property type="protein sequence ID" value="PCI22322.1"/>
    <property type="molecule type" value="Genomic_DNA"/>
</dbReference>
<proteinExistence type="inferred from homology"/>
<dbReference type="AlphaFoldDB" id="A0A2A4SM63"/>
<dbReference type="SUPFAM" id="SSF46946">
    <property type="entry name" value="S13-like H2TH domain"/>
    <property type="match status" value="1"/>
</dbReference>
<dbReference type="GO" id="GO:0005840">
    <property type="term" value="C:ribosome"/>
    <property type="evidence" value="ECO:0007669"/>
    <property type="project" value="UniProtKB-KW"/>
</dbReference>
<dbReference type="GO" id="GO:0003735">
    <property type="term" value="F:structural constituent of ribosome"/>
    <property type="evidence" value="ECO:0007669"/>
    <property type="project" value="InterPro"/>
</dbReference>
<dbReference type="GO" id="GO:1990904">
    <property type="term" value="C:ribonucleoprotein complex"/>
    <property type="evidence" value="ECO:0007669"/>
    <property type="project" value="UniProtKB-KW"/>
</dbReference>
<evidence type="ECO:0000256" key="5">
    <source>
        <dbReference type="RuleBase" id="RU003830"/>
    </source>
</evidence>
<organism evidence="7 8">
    <name type="scientific">SAR324 cluster bacterium</name>
    <dbReference type="NCBI Taxonomy" id="2024889"/>
    <lineage>
        <taxon>Bacteria</taxon>
        <taxon>Deltaproteobacteria</taxon>
        <taxon>SAR324 cluster</taxon>
    </lineage>
</organism>
<protein>
    <recommendedName>
        <fullName evidence="4">30S ribosomal protein S13</fullName>
    </recommendedName>
</protein>
<dbReference type="InterPro" id="IPR027437">
    <property type="entry name" value="Rbsml_uS13_C"/>
</dbReference>
<evidence type="ECO:0000313" key="8">
    <source>
        <dbReference type="Proteomes" id="UP000218113"/>
    </source>
</evidence>
<dbReference type="Gene3D" id="4.10.910.10">
    <property type="entry name" value="30s ribosomal protein s13, domain 2"/>
    <property type="match status" value="1"/>
</dbReference>
<dbReference type="GO" id="GO:0003723">
    <property type="term" value="F:RNA binding"/>
    <property type="evidence" value="ECO:0007669"/>
    <property type="project" value="InterPro"/>
</dbReference>
<sequence>MVYLLQTEIPNRKPLSVSLRSVFGLGKIKAQHVITFFGITERSSISDLSPVLRGKLVTFIEKHMSINEDLKQSLVSIKESQERLKTYKGQRSRFKLPRRGQRTHTNAKTSKKLNKY</sequence>
<evidence type="ECO:0000256" key="2">
    <source>
        <dbReference type="ARBA" id="ARBA00022980"/>
    </source>
</evidence>
<dbReference type="Pfam" id="PF00416">
    <property type="entry name" value="Ribosomal_S13"/>
    <property type="match status" value="1"/>
</dbReference>
<dbReference type="InterPro" id="IPR010979">
    <property type="entry name" value="Ribosomal_uS13-like_H2TH"/>
</dbReference>
<reference evidence="8" key="1">
    <citation type="submission" date="2017-08" db="EMBL/GenBank/DDBJ databases">
        <title>A dynamic microbial community with high functional redundancy inhabits the cold, oxic subseafloor aquifer.</title>
        <authorList>
            <person name="Tully B.J."/>
            <person name="Wheat C.G."/>
            <person name="Glazer B.T."/>
            <person name="Huber J.A."/>
        </authorList>
    </citation>
    <scope>NUCLEOTIDE SEQUENCE [LARGE SCALE GENOMIC DNA]</scope>
</reference>
<keyword evidence="2 5" id="KW-0689">Ribosomal protein</keyword>
<evidence type="ECO:0000256" key="4">
    <source>
        <dbReference type="ARBA" id="ARBA00035315"/>
    </source>
</evidence>
<feature type="compositionally biased region" description="Basic residues" evidence="6">
    <location>
        <begin position="86"/>
        <end position="102"/>
    </location>
</feature>
<dbReference type="Gene3D" id="1.10.8.50">
    <property type="match status" value="1"/>
</dbReference>